<keyword evidence="5" id="KW-1185">Reference proteome</keyword>
<comment type="caution">
    <text evidence="4">The sequence shown here is derived from an EMBL/GenBank/DDBJ whole genome shotgun (WGS) entry which is preliminary data.</text>
</comment>
<dbReference type="Pfam" id="PF01780">
    <property type="entry name" value="Ribosomal_L37ae"/>
    <property type="match status" value="1"/>
</dbReference>
<evidence type="ECO:0000256" key="2">
    <source>
        <dbReference type="ARBA" id="ARBA00022980"/>
    </source>
</evidence>
<name>A0ABR4ME30_9PEZI</name>
<comment type="similarity">
    <text evidence="1">Belongs to the eukaryotic ribosomal protein eL43 family.</text>
</comment>
<evidence type="ECO:0000313" key="4">
    <source>
        <dbReference type="EMBL" id="KAL2886531.1"/>
    </source>
</evidence>
<dbReference type="RefSeq" id="XP_070857711.1">
    <property type="nucleotide sequence ID" value="XM_071003998.1"/>
</dbReference>
<keyword evidence="2 4" id="KW-0689">Ribosomal protein</keyword>
<dbReference type="PANTHER" id="PTHR48129:SF1">
    <property type="entry name" value="LARGE RIBOSOMAL SUBUNIT PROTEIN EL43"/>
    <property type="match status" value="1"/>
</dbReference>
<dbReference type="InterPro" id="IPR011332">
    <property type="entry name" value="Ribosomal_zn-bd"/>
</dbReference>
<dbReference type="InterPro" id="IPR002674">
    <property type="entry name" value="Ribosomal_eL43"/>
</dbReference>
<dbReference type="PANTHER" id="PTHR48129">
    <property type="entry name" value="60S RIBOSOMAL PROTEIN L37A"/>
    <property type="match status" value="1"/>
</dbReference>
<dbReference type="Gene3D" id="2.20.25.30">
    <property type="match status" value="1"/>
</dbReference>
<keyword evidence="3" id="KW-0687">Ribonucleoprotein</keyword>
<dbReference type="EMBL" id="JABSNW010000006">
    <property type="protein sequence ID" value="KAL2886531.1"/>
    <property type="molecule type" value="Genomic_DNA"/>
</dbReference>
<evidence type="ECO:0000256" key="1">
    <source>
        <dbReference type="ARBA" id="ARBA00008672"/>
    </source>
</evidence>
<evidence type="ECO:0000313" key="5">
    <source>
        <dbReference type="Proteomes" id="UP001610728"/>
    </source>
</evidence>
<protein>
    <submittedName>
        <fullName evidence="4">60S ribosomal protein L43</fullName>
    </submittedName>
</protein>
<accession>A0ABR4ME30</accession>
<sequence>MAKRTKKVGVTGKYGTRYGSSLRKVAKKAEISQHARYTCAFCGKDNVKRHSVGIWNCKSCNKTLAGGAYTLAYVLSLPELPCPIATFVLTAWESPERRLRSSSPFGDGRLKTAPGFRAFSDENFLVYFHHMKQTQTLTIESFLPLQYPRCHHHALDPASSA</sequence>
<evidence type="ECO:0000256" key="3">
    <source>
        <dbReference type="ARBA" id="ARBA00023274"/>
    </source>
</evidence>
<organism evidence="4 5">
    <name type="scientific">Ceratocystis lukuohia</name>
    <dbReference type="NCBI Taxonomy" id="2019550"/>
    <lineage>
        <taxon>Eukaryota</taxon>
        <taxon>Fungi</taxon>
        <taxon>Dikarya</taxon>
        <taxon>Ascomycota</taxon>
        <taxon>Pezizomycotina</taxon>
        <taxon>Sordariomycetes</taxon>
        <taxon>Hypocreomycetidae</taxon>
        <taxon>Microascales</taxon>
        <taxon>Ceratocystidaceae</taxon>
        <taxon>Ceratocystis</taxon>
    </lineage>
</organism>
<dbReference type="GeneID" id="98119757"/>
<dbReference type="InterPro" id="IPR011331">
    <property type="entry name" value="Ribosomal_eL37/eL43"/>
</dbReference>
<dbReference type="HAMAP" id="MF_00327">
    <property type="entry name" value="Ribosomal_eL43"/>
    <property type="match status" value="1"/>
</dbReference>
<proteinExistence type="inferred from homology"/>
<gene>
    <name evidence="4" type="ORF">HOO65_060361</name>
</gene>
<dbReference type="SUPFAM" id="SSF57829">
    <property type="entry name" value="Zn-binding ribosomal proteins"/>
    <property type="match status" value="1"/>
</dbReference>
<dbReference type="InterPro" id="IPR050522">
    <property type="entry name" value="Ribosomal_protein_eL43"/>
</dbReference>
<dbReference type="NCBIfam" id="TIGR00280">
    <property type="entry name" value="eL43_euk_arch"/>
    <property type="match status" value="1"/>
</dbReference>
<dbReference type="Proteomes" id="UP001610728">
    <property type="component" value="Unassembled WGS sequence"/>
</dbReference>
<dbReference type="GO" id="GO:0005840">
    <property type="term" value="C:ribosome"/>
    <property type="evidence" value="ECO:0007669"/>
    <property type="project" value="UniProtKB-KW"/>
</dbReference>
<reference evidence="4 5" key="1">
    <citation type="submission" date="2020-05" db="EMBL/GenBank/DDBJ databases">
        <title>Ceratocystis lukuohia genome.</title>
        <authorList>
            <person name="Harrington T.C."/>
            <person name="Kim K."/>
            <person name="Mayers C.G."/>
        </authorList>
    </citation>
    <scope>NUCLEOTIDE SEQUENCE [LARGE SCALE GENOMIC DNA]</scope>
    <source>
        <strain evidence="4 5">C4212</strain>
    </source>
</reference>